<evidence type="ECO:0000256" key="9">
    <source>
        <dbReference type="SAM" id="MobiDB-lite"/>
    </source>
</evidence>
<evidence type="ECO:0000313" key="11">
    <source>
        <dbReference type="EMBL" id="ELU02238.1"/>
    </source>
</evidence>
<dbReference type="Proteomes" id="UP000014760">
    <property type="component" value="Unassembled WGS sequence"/>
</dbReference>
<feature type="region of interest" description="Disordered" evidence="9">
    <location>
        <begin position="211"/>
        <end position="259"/>
    </location>
</feature>
<protein>
    <recommendedName>
        <fullName evidence="10">MPN domain-containing protein</fullName>
    </recommendedName>
</protein>
<dbReference type="SUPFAM" id="SSF140856">
    <property type="entry name" value="USP8 N-terminal domain-like"/>
    <property type="match status" value="1"/>
</dbReference>
<dbReference type="MEROPS" id="M67.A09"/>
<dbReference type="GO" id="GO:0046872">
    <property type="term" value="F:metal ion binding"/>
    <property type="evidence" value="ECO:0007669"/>
    <property type="project" value="UniProtKB-KW"/>
</dbReference>
<dbReference type="InterPro" id="IPR015063">
    <property type="entry name" value="USP8_dimer"/>
</dbReference>
<evidence type="ECO:0000256" key="6">
    <source>
        <dbReference type="ARBA" id="ARBA00022801"/>
    </source>
</evidence>
<evidence type="ECO:0000256" key="7">
    <source>
        <dbReference type="ARBA" id="ARBA00022833"/>
    </source>
</evidence>
<keyword evidence="7" id="KW-0862">Zinc</keyword>
<feature type="region of interest" description="Disordered" evidence="9">
    <location>
        <begin position="130"/>
        <end position="157"/>
    </location>
</feature>
<dbReference type="EMBL" id="KB304239">
    <property type="protein sequence ID" value="ELU02238.1"/>
    <property type="molecule type" value="Genomic_DNA"/>
</dbReference>
<name>R7UEM3_CAPTE</name>
<reference evidence="13" key="1">
    <citation type="submission" date="2012-12" db="EMBL/GenBank/DDBJ databases">
        <authorList>
            <person name="Hellsten U."/>
            <person name="Grimwood J."/>
            <person name="Chapman J.A."/>
            <person name="Shapiro H."/>
            <person name="Aerts A."/>
            <person name="Otillar R.P."/>
            <person name="Terry A.Y."/>
            <person name="Boore J.L."/>
            <person name="Simakov O."/>
            <person name="Marletaz F."/>
            <person name="Cho S.-J."/>
            <person name="Edsinger-Gonzales E."/>
            <person name="Havlak P."/>
            <person name="Kuo D.-H."/>
            <person name="Larsson T."/>
            <person name="Lv J."/>
            <person name="Arendt D."/>
            <person name="Savage R."/>
            <person name="Osoegawa K."/>
            <person name="de Jong P."/>
            <person name="Lindberg D.R."/>
            <person name="Seaver E.C."/>
            <person name="Weisblat D.A."/>
            <person name="Putnam N.H."/>
            <person name="Grigoriev I.V."/>
            <person name="Rokhsar D.S."/>
        </authorList>
    </citation>
    <scope>NUCLEOTIDE SEQUENCE</scope>
    <source>
        <strain evidence="13">I ESC-2004</strain>
    </source>
</reference>
<feature type="domain" description="MPN" evidence="10">
    <location>
        <begin position="269"/>
        <end position="397"/>
    </location>
</feature>
<dbReference type="FunFam" id="3.40.140.10:FF:000010">
    <property type="entry name" value="AMSH-like protease isoform X1"/>
    <property type="match status" value="1"/>
</dbReference>
<dbReference type="STRING" id="283909.R7UEM3"/>
<gene>
    <name evidence="11" type="ORF">CAPTEDRAFT_20376</name>
</gene>
<dbReference type="GO" id="GO:0070536">
    <property type="term" value="P:protein K63-linked deubiquitination"/>
    <property type="evidence" value="ECO:0007669"/>
    <property type="project" value="InterPro"/>
</dbReference>
<dbReference type="GO" id="GO:0006508">
    <property type="term" value="P:proteolysis"/>
    <property type="evidence" value="ECO:0007669"/>
    <property type="project" value="UniProtKB-KW"/>
</dbReference>
<dbReference type="PANTHER" id="PTHR12947">
    <property type="entry name" value="AMSH-LIKE PROTEASE"/>
    <property type="match status" value="1"/>
</dbReference>
<dbReference type="EnsemblMetazoa" id="CapteT20376">
    <property type="protein sequence ID" value="CapteP20376"/>
    <property type="gene ID" value="CapteG20376"/>
</dbReference>
<evidence type="ECO:0000256" key="5">
    <source>
        <dbReference type="ARBA" id="ARBA00022786"/>
    </source>
</evidence>
<sequence>MFEEITDPSARVRALCDYGCRVDVDPTIPPKRYFRSGLEMLRMATVYLEEGNLESAFVLYSKFVSLFVEKLPKHPDYKASTKAERDVNKKKVQMVFPKAEAIKKKLIAIYSEQEKIRQKQELEQAAVLASKREQMKAEEEERKREEEMRRQDEERRKIEKEQEMLQEQETELQRLKDREQARVYEQMADADRRMQEEAAAAVAALSIASQIPPHNASPSGPSMPSRELKPPFANAVPVLPPSVDRSSKPSDHFTSSGALTGNKHGLRGVSIPGEIVVKFLNIALPNTSRNIETCGILCGRMRQNAFLISHLIIPQQTGTPDSCTTSKEEAVFDYQDNHDLITLGWIHTHPSQTAFLSSVDLHTHCSYQLMLPEAVAIVCAPQYQETGYFHLTDAGLDVVSKCRQSGFHPHQKEPPLFDTCPHVELSQSASITIVDLRN</sequence>
<evidence type="ECO:0000256" key="3">
    <source>
        <dbReference type="ARBA" id="ARBA00022670"/>
    </source>
</evidence>
<evidence type="ECO:0000313" key="13">
    <source>
        <dbReference type="Proteomes" id="UP000014760"/>
    </source>
</evidence>
<keyword evidence="5" id="KW-0833">Ubl conjugation pathway</keyword>
<organism evidence="11">
    <name type="scientific">Capitella teleta</name>
    <name type="common">Polychaete worm</name>
    <dbReference type="NCBI Taxonomy" id="283909"/>
    <lineage>
        <taxon>Eukaryota</taxon>
        <taxon>Metazoa</taxon>
        <taxon>Spiralia</taxon>
        <taxon>Lophotrochozoa</taxon>
        <taxon>Annelida</taxon>
        <taxon>Polychaeta</taxon>
        <taxon>Sedentaria</taxon>
        <taxon>Scolecida</taxon>
        <taxon>Capitellidae</taxon>
        <taxon>Capitella</taxon>
    </lineage>
</organism>
<dbReference type="OMA" id="MKFMTLF"/>
<dbReference type="Pfam" id="PF01398">
    <property type="entry name" value="JAB"/>
    <property type="match status" value="1"/>
</dbReference>
<dbReference type="GO" id="GO:0140492">
    <property type="term" value="F:metal-dependent deubiquitinase activity"/>
    <property type="evidence" value="ECO:0007669"/>
    <property type="project" value="InterPro"/>
</dbReference>
<dbReference type="Pfam" id="PF08969">
    <property type="entry name" value="USP8_dimer"/>
    <property type="match status" value="1"/>
</dbReference>
<dbReference type="PANTHER" id="PTHR12947:SF13">
    <property type="entry name" value="FI19924P1"/>
    <property type="match status" value="1"/>
</dbReference>
<dbReference type="PROSITE" id="PS50249">
    <property type="entry name" value="MPN"/>
    <property type="match status" value="1"/>
</dbReference>
<dbReference type="GO" id="GO:0005768">
    <property type="term" value="C:endosome"/>
    <property type="evidence" value="ECO:0007669"/>
    <property type="project" value="TreeGrafter"/>
</dbReference>
<dbReference type="EMBL" id="AMQN01001639">
    <property type="status" value="NOT_ANNOTATED_CDS"/>
    <property type="molecule type" value="Genomic_DNA"/>
</dbReference>
<dbReference type="OrthoDB" id="3640at2759"/>
<keyword evidence="6" id="KW-0378">Hydrolase</keyword>
<evidence type="ECO:0000256" key="1">
    <source>
        <dbReference type="ARBA" id="ARBA00001947"/>
    </source>
</evidence>
<evidence type="ECO:0000256" key="2">
    <source>
        <dbReference type="ARBA" id="ARBA00010981"/>
    </source>
</evidence>
<comment type="cofactor">
    <cofactor evidence="1">
        <name>Zn(2+)</name>
        <dbReference type="ChEBI" id="CHEBI:29105"/>
    </cofactor>
</comment>
<dbReference type="GO" id="GO:0016020">
    <property type="term" value="C:membrane"/>
    <property type="evidence" value="ECO:0007669"/>
    <property type="project" value="TreeGrafter"/>
</dbReference>
<keyword evidence="13" id="KW-1185">Reference proteome</keyword>
<evidence type="ECO:0000256" key="4">
    <source>
        <dbReference type="ARBA" id="ARBA00022723"/>
    </source>
</evidence>
<dbReference type="Gene3D" id="3.40.140.10">
    <property type="entry name" value="Cytidine Deaminase, domain 2"/>
    <property type="match status" value="1"/>
</dbReference>
<evidence type="ECO:0000259" key="10">
    <source>
        <dbReference type="PROSITE" id="PS50249"/>
    </source>
</evidence>
<dbReference type="AlphaFoldDB" id="R7UEM3"/>
<comment type="similarity">
    <text evidence="2">Belongs to the peptidase M67C family.</text>
</comment>
<dbReference type="InterPro" id="IPR044098">
    <property type="entry name" value="STAMBP/STALP-like_MPN"/>
</dbReference>
<keyword evidence="3" id="KW-0645">Protease</keyword>
<reference evidence="12" key="3">
    <citation type="submission" date="2015-06" db="UniProtKB">
        <authorList>
            <consortium name="EnsemblMetazoa"/>
        </authorList>
    </citation>
    <scope>IDENTIFICATION</scope>
</reference>
<accession>R7UEM3</accession>
<dbReference type="GO" id="GO:0061578">
    <property type="term" value="F:K63-linked deubiquitinase activity"/>
    <property type="evidence" value="ECO:0007669"/>
    <property type="project" value="InterPro"/>
</dbReference>
<evidence type="ECO:0000313" key="12">
    <source>
        <dbReference type="EnsemblMetazoa" id="CapteP20376"/>
    </source>
</evidence>
<reference evidence="11 13" key="2">
    <citation type="journal article" date="2013" name="Nature">
        <title>Insights into bilaterian evolution from three spiralian genomes.</title>
        <authorList>
            <person name="Simakov O."/>
            <person name="Marletaz F."/>
            <person name="Cho S.J."/>
            <person name="Edsinger-Gonzales E."/>
            <person name="Havlak P."/>
            <person name="Hellsten U."/>
            <person name="Kuo D.H."/>
            <person name="Larsson T."/>
            <person name="Lv J."/>
            <person name="Arendt D."/>
            <person name="Savage R."/>
            <person name="Osoegawa K."/>
            <person name="de Jong P."/>
            <person name="Grimwood J."/>
            <person name="Chapman J.A."/>
            <person name="Shapiro H."/>
            <person name="Aerts A."/>
            <person name="Otillar R.P."/>
            <person name="Terry A.Y."/>
            <person name="Boore J.L."/>
            <person name="Grigoriev I.V."/>
            <person name="Lindberg D.R."/>
            <person name="Seaver E.C."/>
            <person name="Weisblat D.A."/>
            <person name="Putnam N.H."/>
            <person name="Rokhsar D.S."/>
        </authorList>
    </citation>
    <scope>NUCLEOTIDE SEQUENCE</scope>
    <source>
        <strain evidence="11 13">I ESC-2004</strain>
    </source>
</reference>
<keyword evidence="8" id="KW-0482">Metalloprotease</keyword>
<dbReference type="InterPro" id="IPR000555">
    <property type="entry name" value="JAMM/MPN+_dom"/>
</dbReference>
<proteinExistence type="inferred from homology"/>
<evidence type="ECO:0000256" key="8">
    <source>
        <dbReference type="ARBA" id="ARBA00023049"/>
    </source>
</evidence>
<dbReference type="SMART" id="SM00232">
    <property type="entry name" value="JAB_MPN"/>
    <property type="match status" value="1"/>
</dbReference>
<dbReference type="FunCoup" id="R7UEM3">
    <property type="interactions" value="1392"/>
</dbReference>
<keyword evidence="4" id="KW-0479">Metal-binding</keyword>
<dbReference type="CDD" id="cd08066">
    <property type="entry name" value="MPN_AMSH_like"/>
    <property type="match status" value="1"/>
</dbReference>
<dbReference type="HOGENOM" id="CLU_023304_0_1_1"/>
<dbReference type="Gene3D" id="1.20.58.80">
    <property type="entry name" value="Phosphotransferase system, lactose/cellobiose-type IIA subunit"/>
    <property type="match status" value="1"/>
</dbReference>
<dbReference type="SUPFAM" id="SSF102712">
    <property type="entry name" value="JAB1/MPN domain"/>
    <property type="match status" value="1"/>
</dbReference>
<dbReference type="InterPro" id="IPR037518">
    <property type="entry name" value="MPN"/>
</dbReference>